<evidence type="ECO:0000256" key="3">
    <source>
        <dbReference type="ARBA" id="ARBA00023157"/>
    </source>
</evidence>
<dbReference type="AlphaFoldDB" id="A0A0D6M4T3"/>
<evidence type="ECO:0000259" key="5">
    <source>
        <dbReference type="PROSITE" id="PS50279"/>
    </source>
</evidence>
<sequence>MLPLVAVLALSSGVFGSSDRCTLPLDAGQCRAFVKRFGYDTAQGKCVEFMYGGCKGNENNFVAMENCEKECLDKGPKFDKLRNAQVSDRVKRSLASRRTSNRIRPLPDTLTEKPSIRRTLKKKMMEMLTGPEINDEEKRRNLERVLWSRHGDILMRHVDPCLQPIPEHGFGKSSLRYAFDKYKRKCIQIRYYQEDRPTSMNNFFYPDKCRDRCEKRQFEEPNYKAILGAKGIFDSAATQLG</sequence>
<dbReference type="EMBL" id="KE124799">
    <property type="protein sequence ID" value="EPB79159.1"/>
    <property type="molecule type" value="Genomic_DNA"/>
</dbReference>
<dbReference type="SMART" id="SM00131">
    <property type="entry name" value="KU"/>
    <property type="match status" value="2"/>
</dbReference>
<dbReference type="GO" id="GO:0004867">
    <property type="term" value="F:serine-type endopeptidase inhibitor activity"/>
    <property type="evidence" value="ECO:0007669"/>
    <property type="project" value="UniProtKB-KW"/>
</dbReference>
<keyword evidence="3" id="KW-1015">Disulfide bond</keyword>
<dbReference type="PROSITE" id="PS50279">
    <property type="entry name" value="BPTI_KUNITZ_2"/>
    <property type="match status" value="1"/>
</dbReference>
<dbReference type="PANTHER" id="PTHR10083">
    <property type="entry name" value="KUNITZ-TYPE PROTEASE INHIBITOR-RELATED"/>
    <property type="match status" value="1"/>
</dbReference>
<dbReference type="GO" id="GO:0005615">
    <property type="term" value="C:extracellular space"/>
    <property type="evidence" value="ECO:0007669"/>
    <property type="project" value="TreeGrafter"/>
</dbReference>
<reference evidence="6 7" key="1">
    <citation type="submission" date="2013-05" db="EMBL/GenBank/DDBJ databases">
        <title>Draft genome of the parasitic nematode Anyclostoma ceylanicum.</title>
        <authorList>
            <person name="Mitreva M."/>
        </authorList>
    </citation>
    <scope>NUCLEOTIDE SEQUENCE [LARGE SCALE GENOMIC DNA]</scope>
</reference>
<feature type="chain" id="PRO_5002307576" evidence="4">
    <location>
        <begin position="17"/>
        <end position="241"/>
    </location>
</feature>
<dbReference type="PANTHER" id="PTHR10083:SF374">
    <property type="entry name" value="BPTI_KUNITZ INHIBITOR DOMAIN-CONTAINING PROTEIN"/>
    <property type="match status" value="1"/>
</dbReference>
<keyword evidence="2" id="KW-0722">Serine protease inhibitor</keyword>
<dbReference type="PROSITE" id="PS00280">
    <property type="entry name" value="BPTI_KUNITZ_1"/>
    <property type="match status" value="1"/>
</dbReference>
<proteinExistence type="predicted"/>
<evidence type="ECO:0000256" key="2">
    <source>
        <dbReference type="ARBA" id="ARBA00022900"/>
    </source>
</evidence>
<name>A0A0D6M4T3_9BILA</name>
<dbReference type="Pfam" id="PF00014">
    <property type="entry name" value="Kunitz_BPTI"/>
    <property type="match status" value="1"/>
</dbReference>
<evidence type="ECO:0000313" key="6">
    <source>
        <dbReference type="EMBL" id="EPB79159.1"/>
    </source>
</evidence>
<evidence type="ECO:0000256" key="4">
    <source>
        <dbReference type="SAM" id="SignalP"/>
    </source>
</evidence>
<accession>A0A0D6M4T3</accession>
<dbReference type="PRINTS" id="PR00759">
    <property type="entry name" value="BASICPTASE"/>
</dbReference>
<dbReference type="SUPFAM" id="SSF57362">
    <property type="entry name" value="BPTI-like"/>
    <property type="match status" value="2"/>
</dbReference>
<dbReference type="FunFam" id="4.10.410.10:FF:000020">
    <property type="entry name" value="Collagen, type VI, alpha 3"/>
    <property type="match status" value="1"/>
</dbReference>
<gene>
    <name evidence="6" type="ORF">ANCCEY_01798</name>
</gene>
<feature type="domain" description="BPTI/Kunitz inhibitor" evidence="5">
    <location>
        <begin position="21"/>
        <end position="71"/>
    </location>
</feature>
<dbReference type="InterPro" id="IPR050098">
    <property type="entry name" value="TFPI/VKTCI-like"/>
</dbReference>
<feature type="signal peptide" evidence="4">
    <location>
        <begin position="1"/>
        <end position="16"/>
    </location>
</feature>
<organism evidence="6 7">
    <name type="scientific">Ancylostoma ceylanicum</name>
    <dbReference type="NCBI Taxonomy" id="53326"/>
    <lineage>
        <taxon>Eukaryota</taxon>
        <taxon>Metazoa</taxon>
        <taxon>Ecdysozoa</taxon>
        <taxon>Nematoda</taxon>
        <taxon>Chromadorea</taxon>
        <taxon>Rhabditida</taxon>
        <taxon>Rhabditina</taxon>
        <taxon>Rhabditomorpha</taxon>
        <taxon>Strongyloidea</taxon>
        <taxon>Ancylostomatidae</taxon>
        <taxon>Ancylostomatinae</taxon>
        <taxon>Ancylostoma</taxon>
    </lineage>
</organism>
<keyword evidence="7" id="KW-1185">Reference proteome</keyword>
<dbReference type="InterPro" id="IPR020901">
    <property type="entry name" value="Prtase_inh_Kunz-CS"/>
</dbReference>
<dbReference type="InterPro" id="IPR036880">
    <property type="entry name" value="Kunitz_BPTI_sf"/>
</dbReference>
<evidence type="ECO:0000256" key="1">
    <source>
        <dbReference type="ARBA" id="ARBA00022690"/>
    </source>
</evidence>
<evidence type="ECO:0000313" key="7">
    <source>
        <dbReference type="Proteomes" id="UP000054495"/>
    </source>
</evidence>
<dbReference type="Gene3D" id="4.10.410.10">
    <property type="entry name" value="Pancreatic trypsin inhibitor Kunitz domain"/>
    <property type="match status" value="2"/>
</dbReference>
<keyword evidence="4" id="KW-0732">Signal</keyword>
<dbReference type="InterPro" id="IPR002223">
    <property type="entry name" value="Kunitz_BPTI"/>
</dbReference>
<keyword evidence="1" id="KW-0646">Protease inhibitor</keyword>
<protein>
    <submittedName>
        <fullName evidence="6">Kunitz/Bovine pancreatic trypsin inhibitor domain protein</fullName>
    </submittedName>
</protein>
<dbReference type="Proteomes" id="UP000054495">
    <property type="component" value="Unassembled WGS sequence"/>
</dbReference>